<dbReference type="InterPro" id="IPR002525">
    <property type="entry name" value="Transp_IS110-like_N"/>
</dbReference>
<feature type="domain" description="Transposase IS116/IS110/IS902 C-terminal" evidence="2">
    <location>
        <begin position="269"/>
        <end position="355"/>
    </location>
</feature>
<dbReference type="GO" id="GO:0006313">
    <property type="term" value="P:DNA transposition"/>
    <property type="evidence" value="ECO:0007669"/>
    <property type="project" value="InterPro"/>
</dbReference>
<dbReference type="InterPro" id="IPR047650">
    <property type="entry name" value="Transpos_IS110"/>
</dbReference>
<dbReference type="GO" id="GO:0004803">
    <property type="term" value="F:transposase activity"/>
    <property type="evidence" value="ECO:0007669"/>
    <property type="project" value="InterPro"/>
</dbReference>
<dbReference type="NCBIfam" id="NF033542">
    <property type="entry name" value="transpos_IS110"/>
    <property type="match status" value="1"/>
</dbReference>
<dbReference type="Pfam" id="PF02371">
    <property type="entry name" value="Transposase_20"/>
    <property type="match status" value="1"/>
</dbReference>
<dbReference type="PANTHER" id="PTHR33055:SF13">
    <property type="entry name" value="TRANSPOSASE"/>
    <property type="match status" value="1"/>
</dbReference>
<evidence type="ECO:0000313" key="3">
    <source>
        <dbReference type="EMBL" id="PZT55755.1"/>
    </source>
</evidence>
<reference evidence="3 4" key="1">
    <citation type="submission" date="2018-06" db="EMBL/GenBank/DDBJ databases">
        <title>Isolation of heavy metals resistant Paenibacillus silvae NC2 from Gold-Copper mine in ZiJin, China.</title>
        <authorList>
            <person name="Xu J."/>
            <person name="Mazhar H.S."/>
            <person name="Rensing C."/>
        </authorList>
    </citation>
    <scope>NUCLEOTIDE SEQUENCE [LARGE SCALE GENOMIC DNA]</scope>
    <source>
        <strain evidence="3 4">NC2</strain>
    </source>
</reference>
<accession>A0A2W6NJ82</accession>
<dbReference type="PANTHER" id="PTHR33055">
    <property type="entry name" value="TRANSPOSASE FOR INSERTION SEQUENCE ELEMENT IS1111A"/>
    <property type="match status" value="1"/>
</dbReference>
<dbReference type="Proteomes" id="UP000249204">
    <property type="component" value="Unassembled WGS sequence"/>
</dbReference>
<proteinExistence type="predicted"/>
<sequence>MQPVVGIDVAKGCSVIQAFKKRNEPYGRMETLQHSEEGFERLGEVLSILKETSGVEPVVVFEATGHYHRGLAGYLKRSGWIHYIINPLQAKRSKGTQLRKVKTDAADAWHLAEMYYRGDVKAHREWEESYSELQHLTRQHEFVTAMYVQAKLNSRALLEQVFPNFIGVFSNLYATTSLKVLQRCLENNTENVEGLIQECVGRSHSKRWIAEKTERLRELMEGWNRQSRSQSQTVALASMVVLLLEFDKQLSHLEKQMEALAMELPEVGLIKSIPGIGGKLAAAIVAELGNASQFQDAKQLVAYAGLDPGIYSSGKFTATSSRITKRGSKRLRRALYLAVQCGIRKADNRRLKEYYDKKRKEGKPYKVVVIACANKLLHHVYAILKKGEPYTH</sequence>
<comment type="caution">
    <text evidence="3">The sequence shown here is derived from an EMBL/GenBank/DDBJ whole genome shotgun (WGS) entry which is preliminary data.</text>
</comment>
<dbReference type="EMBL" id="QKWW01000026">
    <property type="protein sequence ID" value="PZT55755.1"/>
    <property type="molecule type" value="Genomic_DNA"/>
</dbReference>
<protein>
    <submittedName>
        <fullName evidence="3">IS110 family transposase</fullName>
    </submittedName>
</protein>
<dbReference type="GO" id="GO:0003677">
    <property type="term" value="F:DNA binding"/>
    <property type="evidence" value="ECO:0007669"/>
    <property type="project" value="InterPro"/>
</dbReference>
<name>A0A2W6NJ82_9BACL</name>
<evidence type="ECO:0000313" key="4">
    <source>
        <dbReference type="Proteomes" id="UP000249204"/>
    </source>
</evidence>
<organism evidence="3 4">
    <name type="scientific">Paenibacillus silvae</name>
    <dbReference type="NCBI Taxonomy" id="1325358"/>
    <lineage>
        <taxon>Bacteria</taxon>
        <taxon>Bacillati</taxon>
        <taxon>Bacillota</taxon>
        <taxon>Bacilli</taxon>
        <taxon>Bacillales</taxon>
        <taxon>Paenibacillaceae</taxon>
        <taxon>Paenibacillus</taxon>
    </lineage>
</organism>
<evidence type="ECO:0000259" key="1">
    <source>
        <dbReference type="Pfam" id="PF01548"/>
    </source>
</evidence>
<dbReference type="Pfam" id="PF01548">
    <property type="entry name" value="DEDD_Tnp_IS110"/>
    <property type="match status" value="1"/>
</dbReference>
<gene>
    <name evidence="3" type="ORF">DN757_10395</name>
</gene>
<evidence type="ECO:0000259" key="2">
    <source>
        <dbReference type="Pfam" id="PF02371"/>
    </source>
</evidence>
<dbReference type="AlphaFoldDB" id="A0A2W6NJ82"/>
<dbReference type="InterPro" id="IPR003346">
    <property type="entry name" value="Transposase_20"/>
</dbReference>
<feature type="domain" description="Transposase IS110-like N-terminal" evidence="1">
    <location>
        <begin position="5"/>
        <end position="163"/>
    </location>
</feature>